<keyword evidence="2" id="KW-1185">Reference proteome</keyword>
<sequence length="136" mass="15382">MTDHELLGTLVLVHPDLKDHPAGREGDIGIVVYVDSLHNQVYLRFTDEAEAVYPSDALFLLKESEQLFSRESAGTNSATLNGYKDLFKIATLRKMGRSTDIWNALEIARDNPEIWPASLVSVEESLGLRHNQYIRR</sequence>
<organism evidence="1 2">
    <name type="scientific">Mucilaginibacter angelicae</name>
    <dbReference type="NCBI Taxonomy" id="869718"/>
    <lineage>
        <taxon>Bacteria</taxon>
        <taxon>Pseudomonadati</taxon>
        <taxon>Bacteroidota</taxon>
        <taxon>Sphingobacteriia</taxon>
        <taxon>Sphingobacteriales</taxon>
        <taxon>Sphingobacteriaceae</taxon>
        <taxon>Mucilaginibacter</taxon>
    </lineage>
</organism>
<name>A0ABV6L315_9SPHI</name>
<evidence type="ECO:0000313" key="2">
    <source>
        <dbReference type="Proteomes" id="UP001589828"/>
    </source>
</evidence>
<comment type="caution">
    <text evidence="1">The sequence shown here is derived from an EMBL/GenBank/DDBJ whole genome shotgun (WGS) entry which is preliminary data.</text>
</comment>
<evidence type="ECO:0000313" key="1">
    <source>
        <dbReference type="EMBL" id="MFC0513158.1"/>
    </source>
</evidence>
<reference evidence="1 2" key="1">
    <citation type="submission" date="2024-09" db="EMBL/GenBank/DDBJ databases">
        <authorList>
            <person name="Sun Q."/>
            <person name="Mori K."/>
        </authorList>
    </citation>
    <scope>NUCLEOTIDE SEQUENCE [LARGE SCALE GENOMIC DNA]</scope>
    <source>
        <strain evidence="1 2">NCAIM B.02415</strain>
    </source>
</reference>
<protein>
    <recommendedName>
        <fullName evidence="3">DUF4926 domain-containing protein</fullName>
    </recommendedName>
</protein>
<gene>
    <name evidence="1" type="ORF">ACFFGT_03065</name>
</gene>
<proteinExistence type="predicted"/>
<accession>A0ABV6L315</accession>
<dbReference type="Proteomes" id="UP001589828">
    <property type="component" value="Unassembled WGS sequence"/>
</dbReference>
<dbReference type="EMBL" id="JBHLTS010000004">
    <property type="protein sequence ID" value="MFC0513158.1"/>
    <property type="molecule type" value="Genomic_DNA"/>
</dbReference>
<dbReference type="RefSeq" id="WP_377021031.1">
    <property type="nucleotide sequence ID" value="NZ_JBHLTS010000004.1"/>
</dbReference>
<evidence type="ECO:0008006" key="3">
    <source>
        <dbReference type="Google" id="ProtNLM"/>
    </source>
</evidence>